<dbReference type="Proteomes" id="UP000075606">
    <property type="component" value="Unassembled WGS sequence"/>
</dbReference>
<gene>
    <name evidence="1" type="ORF">AWW68_03755</name>
</gene>
<dbReference type="InterPro" id="IPR024422">
    <property type="entry name" value="Protein_unknown_function_OB"/>
</dbReference>
<evidence type="ECO:0000313" key="1">
    <source>
        <dbReference type="EMBL" id="KYG77893.1"/>
    </source>
</evidence>
<dbReference type="EMBL" id="LRPC01000001">
    <property type="protein sequence ID" value="KYG77893.1"/>
    <property type="molecule type" value="Genomic_DNA"/>
</dbReference>
<dbReference type="Pfam" id="PF12869">
    <property type="entry name" value="tRNA_anti-like"/>
    <property type="match status" value="1"/>
</dbReference>
<comment type="caution">
    <text evidence="1">The sequence shown here is derived from an EMBL/GenBank/DDBJ whole genome shotgun (WGS) entry which is preliminary data.</text>
</comment>
<dbReference type="AlphaFoldDB" id="A0A150XGQ2"/>
<accession>A0A150XGQ2</accession>
<dbReference type="STRING" id="333140.AWW68_03755"/>
<evidence type="ECO:0000313" key="2">
    <source>
        <dbReference type="Proteomes" id="UP000075606"/>
    </source>
</evidence>
<keyword evidence="2" id="KW-1185">Reference proteome</keyword>
<name>A0A150XGQ2_9BACT</name>
<organism evidence="1 2">
    <name type="scientific">Roseivirga spongicola</name>
    <dbReference type="NCBI Taxonomy" id="333140"/>
    <lineage>
        <taxon>Bacteria</taxon>
        <taxon>Pseudomonadati</taxon>
        <taxon>Bacteroidota</taxon>
        <taxon>Cytophagia</taxon>
        <taxon>Cytophagales</taxon>
        <taxon>Roseivirgaceae</taxon>
        <taxon>Roseivirga</taxon>
    </lineage>
</organism>
<protein>
    <recommendedName>
        <fullName evidence="3">tRNA_anti-like</fullName>
    </recommendedName>
</protein>
<sequence length="131" mass="14107">MKKILIVAGLLVAAGIAYGLYEFNRTGKDTSKKASDFVLQATALSAAFEMDEVKANDEYLDKVIEVEGVLLSQEVGNPTILTIKGTDMVSLRAELTTNEQLETKAGDLVRLKGVCTGLLLDVVLTECVILD</sequence>
<proteinExistence type="predicted"/>
<reference evidence="1 2" key="1">
    <citation type="submission" date="2016-01" db="EMBL/GenBank/DDBJ databases">
        <title>Genome sequencing of Roseivirga spongicola UST030701-084.</title>
        <authorList>
            <person name="Selvaratnam C."/>
            <person name="Thevarajoo S."/>
            <person name="Goh K.M."/>
            <person name="Ee R."/>
            <person name="Chan K.-G."/>
            <person name="Chong C.S."/>
        </authorList>
    </citation>
    <scope>NUCLEOTIDE SEQUENCE [LARGE SCALE GENOMIC DNA]</scope>
    <source>
        <strain evidence="1 2">UST030701-084</strain>
    </source>
</reference>
<dbReference type="OrthoDB" id="673558at2"/>
<dbReference type="RefSeq" id="WP_068216734.1">
    <property type="nucleotide sequence ID" value="NZ_CP139724.1"/>
</dbReference>
<evidence type="ECO:0008006" key="3">
    <source>
        <dbReference type="Google" id="ProtNLM"/>
    </source>
</evidence>